<evidence type="ECO:0000313" key="1">
    <source>
        <dbReference type="EMBL" id="KAL1117572.1"/>
    </source>
</evidence>
<reference evidence="1 2" key="1">
    <citation type="submission" date="2024-07" db="EMBL/GenBank/DDBJ databases">
        <title>Chromosome-level genome assembly of the water stick insect Ranatra chinensis (Heteroptera: Nepidae).</title>
        <authorList>
            <person name="Liu X."/>
        </authorList>
    </citation>
    <scope>NUCLEOTIDE SEQUENCE [LARGE SCALE GENOMIC DNA]</scope>
    <source>
        <strain evidence="1">Cailab_2021Rc</strain>
        <tissue evidence="1">Muscle</tissue>
    </source>
</reference>
<proteinExistence type="predicted"/>
<evidence type="ECO:0000313" key="2">
    <source>
        <dbReference type="Proteomes" id="UP001558652"/>
    </source>
</evidence>
<dbReference type="Proteomes" id="UP001558652">
    <property type="component" value="Unassembled WGS sequence"/>
</dbReference>
<dbReference type="EMBL" id="JBFDAA010000015">
    <property type="protein sequence ID" value="KAL1117572.1"/>
    <property type="molecule type" value="Genomic_DNA"/>
</dbReference>
<name>A0ABD0Y271_9HEMI</name>
<accession>A0ABD0Y271</accession>
<keyword evidence="2" id="KW-1185">Reference proteome</keyword>
<comment type="caution">
    <text evidence="1">The sequence shown here is derived from an EMBL/GenBank/DDBJ whole genome shotgun (WGS) entry which is preliminary data.</text>
</comment>
<dbReference type="AlphaFoldDB" id="A0ABD0Y271"/>
<organism evidence="1 2">
    <name type="scientific">Ranatra chinensis</name>
    <dbReference type="NCBI Taxonomy" id="642074"/>
    <lineage>
        <taxon>Eukaryota</taxon>
        <taxon>Metazoa</taxon>
        <taxon>Ecdysozoa</taxon>
        <taxon>Arthropoda</taxon>
        <taxon>Hexapoda</taxon>
        <taxon>Insecta</taxon>
        <taxon>Pterygota</taxon>
        <taxon>Neoptera</taxon>
        <taxon>Paraneoptera</taxon>
        <taxon>Hemiptera</taxon>
        <taxon>Heteroptera</taxon>
        <taxon>Panheteroptera</taxon>
        <taxon>Nepomorpha</taxon>
        <taxon>Nepidae</taxon>
        <taxon>Ranatrinae</taxon>
        <taxon>Ranatra</taxon>
    </lineage>
</organism>
<sequence length="195" mass="21734">MSTKSVTFGGVFTFPMGGKESVPAQGLKERFNCGSLRSSLKLVTGRGSTLISVRLVRSKLRKREETNSATAVTNHNNNNVIQSVDHSQTVMVSPVAPMPPPMPQPLAEPHLPPPFLWRYSTASTNSANSQHNLQPTNNDQSTLVHGLPCDEVPEGKSFRKNLRGKWKRLVKKKPQQEVYTIPAELRDQLKQIYVY</sequence>
<protein>
    <submittedName>
        <fullName evidence="1">Uncharacterized protein</fullName>
    </submittedName>
</protein>
<gene>
    <name evidence="1" type="ORF">AAG570_003887</name>
</gene>